<evidence type="ECO:0000256" key="1">
    <source>
        <dbReference type="SAM" id="SignalP"/>
    </source>
</evidence>
<feature type="signal peptide" evidence="1">
    <location>
        <begin position="1"/>
        <end position="22"/>
    </location>
</feature>
<organism evidence="2 3">
    <name type="scientific">Collybiopsis luxurians FD-317 M1</name>
    <dbReference type="NCBI Taxonomy" id="944289"/>
    <lineage>
        <taxon>Eukaryota</taxon>
        <taxon>Fungi</taxon>
        <taxon>Dikarya</taxon>
        <taxon>Basidiomycota</taxon>
        <taxon>Agaricomycotina</taxon>
        <taxon>Agaricomycetes</taxon>
        <taxon>Agaricomycetidae</taxon>
        <taxon>Agaricales</taxon>
        <taxon>Marasmiineae</taxon>
        <taxon>Omphalotaceae</taxon>
        <taxon>Collybiopsis</taxon>
        <taxon>Collybiopsis luxurians</taxon>
    </lineage>
</organism>
<keyword evidence="3" id="KW-1185">Reference proteome</keyword>
<sequence>MCYTFLVCFPLVLPCLLPPTPIFPFLPSPSRSSFRLLPFISPSTPTLPGYFRAH</sequence>
<dbReference type="AlphaFoldDB" id="A0A0D0C9R0"/>
<dbReference type="HOGENOM" id="CLU_3050517_0_0_1"/>
<reference evidence="2 3" key="1">
    <citation type="submission" date="2014-04" db="EMBL/GenBank/DDBJ databases">
        <title>Evolutionary Origins and Diversification of the Mycorrhizal Mutualists.</title>
        <authorList>
            <consortium name="DOE Joint Genome Institute"/>
            <consortium name="Mycorrhizal Genomics Consortium"/>
            <person name="Kohler A."/>
            <person name="Kuo A."/>
            <person name="Nagy L.G."/>
            <person name="Floudas D."/>
            <person name="Copeland A."/>
            <person name="Barry K.W."/>
            <person name="Cichocki N."/>
            <person name="Veneault-Fourrey C."/>
            <person name="LaButti K."/>
            <person name="Lindquist E.A."/>
            <person name="Lipzen A."/>
            <person name="Lundell T."/>
            <person name="Morin E."/>
            <person name="Murat C."/>
            <person name="Riley R."/>
            <person name="Ohm R."/>
            <person name="Sun H."/>
            <person name="Tunlid A."/>
            <person name="Henrissat B."/>
            <person name="Grigoriev I.V."/>
            <person name="Hibbett D.S."/>
            <person name="Martin F."/>
        </authorList>
    </citation>
    <scope>NUCLEOTIDE SEQUENCE [LARGE SCALE GENOMIC DNA]</scope>
    <source>
        <strain evidence="2 3">FD-317 M1</strain>
    </source>
</reference>
<accession>A0A0D0C9R0</accession>
<feature type="chain" id="PRO_5002208545" evidence="1">
    <location>
        <begin position="23"/>
        <end position="54"/>
    </location>
</feature>
<evidence type="ECO:0000313" key="2">
    <source>
        <dbReference type="EMBL" id="KIK59224.1"/>
    </source>
</evidence>
<proteinExistence type="predicted"/>
<gene>
    <name evidence="2" type="ORF">GYMLUDRAFT_44610</name>
</gene>
<evidence type="ECO:0000313" key="3">
    <source>
        <dbReference type="Proteomes" id="UP000053593"/>
    </source>
</evidence>
<name>A0A0D0C9R0_9AGAR</name>
<protein>
    <submittedName>
        <fullName evidence="2">Uncharacterized protein</fullName>
    </submittedName>
</protein>
<dbReference type="Proteomes" id="UP000053593">
    <property type="component" value="Unassembled WGS sequence"/>
</dbReference>
<keyword evidence="1" id="KW-0732">Signal</keyword>
<dbReference type="EMBL" id="KN834780">
    <property type="protein sequence ID" value="KIK59224.1"/>
    <property type="molecule type" value="Genomic_DNA"/>
</dbReference>